<dbReference type="AlphaFoldDB" id="A0A8J5M813"/>
<keyword evidence="2" id="KW-1185">Reference proteome</keyword>
<sequence>MSLLIGIVGSEDRFLESDRAKKARFGRQLCPEISTESELPGQTTQEKVDAIRSVIFMLPEHSNLDGKLLKASEIHSYAYGTNPGATNKPKILRHR</sequence>
<organism evidence="1 2">
    <name type="scientific">Phytophthora aleatoria</name>
    <dbReference type="NCBI Taxonomy" id="2496075"/>
    <lineage>
        <taxon>Eukaryota</taxon>
        <taxon>Sar</taxon>
        <taxon>Stramenopiles</taxon>
        <taxon>Oomycota</taxon>
        <taxon>Peronosporomycetes</taxon>
        <taxon>Peronosporales</taxon>
        <taxon>Peronosporaceae</taxon>
        <taxon>Phytophthora</taxon>
    </lineage>
</organism>
<accession>A0A8J5M813</accession>
<evidence type="ECO:0000313" key="2">
    <source>
        <dbReference type="Proteomes" id="UP000709295"/>
    </source>
</evidence>
<gene>
    <name evidence="1" type="ORF">JG688_00003368</name>
</gene>
<comment type="caution">
    <text evidence="1">The sequence shown here is derived from an EMBL/GenBank/DDBJ whole genome shotgun (WGS) entry which is preliminary data.</text>
</comment>
<dbReference type="Proteomes" id="UP000709295">
    <property type="component" value="Unassembled WGS sequence"/>
</dbReference>
<dbReference type="EMBL" id="JAENGY010000103">
    <property type="protein sequence ID" value="KAG6973850.1"/>
    <property type="molecule type" value="Genomic_DNA"/>
</dbReference>
<proteinExistence type="predicted"/>
<evidence type="ECO:0000313" key="1">
    <source>
        <dbReference type="EMBL" id="KAG6973850.1"/>
    </source>
</evidence>
<protein>
    <submittedName>
        <fullName evidence="1">Uncharacterized protein</fullName>
    </submittedName>
</protein>
<reference evidence="1" key="1">
    <citation type="submission" date="2021-01" db="EMBL/GenBank/DDBJ databases">
        <title>Phytophthora aleatoria, a newly-described species from Pinus radiata is distinct from Phytophthora cactorum isolates based on comparative genomics.</title>
        <authorList>
            <person name="Mcdougal R."/>
            <person name="Panda P."/>
            <person name="Williams N."/>
            <person name="Studholme D.J."/>
        </authorList>
    </citation>
    <scope>NUCLEOTIDE SEQUENCE</scope>
    <source>
        <strain evidence="1">NZFS 4037</strain>
    </source>
</reference>
<name>A0A8J5M813_9STRA</name>